<comment type="caution">
    <text evidence="13">The sequence shown here is derived from an EMBL/GenBank/DDBJ whole genome shotgun (WGS) entry which is preliminary data.</text>
</comment>
<evidence type="ECO:0000313" key="13">
    <source>
        <dbReference type="EMBL" id="MDT0309291.1"/>
    </source>
</evidence>
<dbReference type="PRINTS" id="PR00162">
    <property type="entry name" value="RIESKE"/>
</dbReference>
<dbReference type="EMBL" id="JAVREN010000034">
    <property type="protein sequence ID" value="MDT0309291.1"/>
    <property type="molecule type" value="Genomic_DNA"/>
</dbReference>
<protein>
    <recommendedName>
        <fullName evidence="2">Cytochrome bc1 complex Rieske iron-sulfur subunit</fullName>
    </recommendedName>
    <alternativeName>
        <fullName evidence="8">Cytochrome bc1 reductase complex subunit QcrA</fullName>
    </alternativeName>
</protein>
<evidence type="ECO:0000259" key="12">
    <source>
        <dbReference type="PROSITE" id="PS51296"/>
    </source>
</evidence>
<dbReference type="Proteomes" id="UP001183388">
    <property type="component" value="Unassembled WGS sequence"/>
</dbReference>
<keyword evidence="7" id="KW-1015">Disulfide bond</keyword>
<gene>
    <name evidence="13" type="ORF">RM780_20335</name>
</gene>
<evidence type="ECO:0000256" key="2">
    <source>
        <dbReference type="ARBA" id="ARBA00015816"/>
    </source>
</evidence>
<dbReference type="PROSITE" id="PS51318">
    <property type="entry name" value="TAT"/>
    <property type="match status" value="1"/>
</dbReference>
<dbReference type="Gene3D" id="2.102.10.10">
    <property type="entry name" value="Rieske [2Fe-2S] iron-sulphur domain"/>
    <property type="match status" value="1"/>
</dbReference>
<dbReference type="SUPFAM" id="SSF50022">
    <property type="entry name" value="ISP domain"/>
    <property type="match status" value="1"/>
</dbReference>
<dbReference type="PROSITE" id="PS51257">
    <property type="entry name" value="PROKAR_LIPOPROTEIN"/>
    <property type="match status" value="1"/>
</dbReference>
<evidence type="ECO:0000256" key="11">
    <source>
        <dbReference type="SAM" id="SignalP"/>
    </source>
</evidence>
<dbReference type="CDD" id="cd03467">
    <property type="entry name" value="Rieske"/>
    <property type="match status" value="1"/>
</dbReference>
<reference evidence="14" key="1">
    <citation type="submission" date="2023-07" db="EMBL/GenBank/DDBJ databases">
        <title>30 novel species of actinomycetes from the DSMZ collection.</title>
        <authorList>
            <person name="Nouioui I."/>
        </authorList>
    </citation>
    <scope>NUCLEOTIDE SEQUENCE [LARGE SCALE GENOMIC DNA]</scope>
    <source>
        <strain evidence="14">DSM 44917</strain>
    </source>
</reference>
<name>A0ABU2LCI4_9ACTN</name>
<feature type="region of interest" description="Disordered" evidence="10">
    <location>
        <begin position="27"/>
        <end position="86"/>
    </location>
</feature>
<dbReference type="Pfam" id="PF00355">
    <property type="entry name" value="Rieske"/>
    <property type="match status" value="1"/>
</dbReference>
<evidence type="ECO:0000256" key="10">
    <source>
        <dbReference type="SAM" id="MobiDB-lite"/>
    </source>
</evidence>
<comment type="cofactor">
    <cofactor evidence="9">
        <name>[2Fe-2S] cluster</name>
        <dbReference type="ChEBI" id="CHEBI:190135"/>
    </cofactor>
</comment>
<evidence type="ECO:0000256" key="1">
    <source>
        <dbReference type="ARBA" id="ARBA00002494"/>
    </source>
</evidence>
<dbReference type="InterPro" id="IPR014349">
    <property type="entry name" value="Rieske_Fe-S_prot"/>
</dbReference>
<keyword evidence="4" id="KW-0479">Metal-binding</keyword>
<evidence type="ECO:0000256" key="7">
    <source>
        <dbReference type="ARBA" id="ARBA00023157"/>
    </source>
</evidence>
<keyword evidence="3" id="KW-0001">2Fe-2S</keyword>
<evidence type="ECO:0000256" key="6">
    <source>
        <dbReference type="ARBA" id="ARBA00023014"/>
    </source>
</evidence>
<sequence>MTTMPRPARRTLLTASAASAGALALTACGSGGDEGPEGREGGEGQEGAEGGGGGDGREEEQPGAGGALIGLDEVPVGQATEATAPDGSRALVFRADGTTVAAFGTVCTHQGCAVQPDGDRLHCPCHDSVFDAATGEVLEGPADRPLPAVPVRIEGQQIVVVEG</sequence>
<dbReference type="PANTHER" id="PTHR10134">
    <property type="entry name" value="CYTOCHROME B-C1 COMPLEX SUBUNIT RIESKE, MITOCHONDRIAL"/>
    <property type="match status" value="1"/>
</dbReference>
<keyword evidence="14" id="KW-1185">Reference proteome</keyword>
<feature type="compositionally biased region" description="Gly residues" evidence="10">
    <location>
        <begin position="44"/>
        <end position="54"/>
    </location>
</feature>
<evidence type="ECO:0000256" key="5">
    <source>
        <dbReference type="ARBA" id="ARBA00023004"/>
    </source>
</evidence>
<dbReference type="InterPro" id="IPR017941">
    <property type="entry name" value="Rieske_2Fe-2S"/>
</dbReference>
<dbReference type="PROSITE" id="PS51296">
    <property type="entry name" value="RIESKE"/>
    <property type="match status" value="1"/>
</dbReference>
<keyword evidence="5" id="KW-0408">Iron</keyword>
<evidence type="ECO:0000256" key="4">
    <source>
        <dbReference type="ARBA" id="ARBA00022723"/>
    </source>
</evidence>
<accession>A0ABU2LCI4</accession>
<proteinExistence type="predicted"/>
<keyword evidence="6" id="KW-0411">Iron-sulfur</keyword>
<evidence type="ECO:0000256" key="3">
    <source>
        <dbReference type="ARBA" id="ARBA00022714"/>
    </source>
</evidence>
<evidence type="ECO:0000256" key="9">
    <source>
        <dbReference type="ARBA" id="ARBA00034078"/>
    </source>
</evidence>
<organism evidence="13 14">
    <name type="scientific">Streptomyces boetiae</name>
    <dbReference type="NCBI Taxonomy" id="3075541"/>
    <lineage>
        <taxon>Bacteria</taxon>
        <taxon>Bacillati</taxon>
        <taxon>Actinomycetota</taxon>
        <taxon>Actinomycetes</taxon>
        <taxon>Kitasatosporales</taxon>
        <taxon>Streptomycetaceae</taxon>
        <taxon>Streptomyces</taxon>
    </lineage>
</organism>
<feature type="chain" id="PRO_5045685513" description="Cytochrome bc1 complex Rieske iron-sulfur subunit" evidence="11">
    <location>
        <begin position="25"/>
        <end position="163"/>
    </location>
</feature>
<dbReference type="InterPro" id="IPR036922">
    <property type="entry name" value="Rieske_2Fe-2S_sf"/>
</dbReference>
<evidence type="ECO:0000256" key="8">
    <source>
        <dbReference type="ARBA" id="ARBA00029586"/>
    </source>
</evidence>
<dbReference type="RefSeq" id="WP_311632247.1">
    <property type="nucleotide sequence ID" value="NZ_JAVREN010000034.1"/>
</dbReference>
<keyword evidence="11" id="KW-0732">Signal</keyword>
<evidence type="ECO:0000313" key="14">
    <source>
        <dbReference type="Proteomes" id="UP001183388"/>
    </source>
</evidence>
<feature type="domain" description="Rieske" evidence="12">
    <location>
        <begin position="66"/>
        <end position="160"/>
    </location>
</feature>
<comment type="function">
    <text evidence="1">Iron-sulfur subunit of the cytochrome bc1 complex, an essential component of the respiratory electron transport chain required for ATP synthesis. The bc1 complex catalyzes the oxidation of menaquinol and the reduction of cytochrome c in the respiratory chain. The bc1 complex operates through a Q-cycle mechanism that couples electron transfer to generation of the proton gradient that drives ATP synthesis.</text>
</comment>
<dbReference type="InterPro" id="IPR006311">
    <property type="entry name" value="TAT_signal"/>
</dbReference>
<feature type="signal peptide" evidence="11">
    <location>
        <begin position="1"/>
        <end position="24"/>
    </location>
</feature>
<dbReference type="InterPro" id="IPR005805">
    <property type="entry name" value="Rieske_Fe-S_prot_C"/>
</dbReference>